<evidence type="ECO:0000256" key="10">
    <source>
        <dbReference type="ARBA" id="ARBA00023306"/>
    </source>
</evidence>
<dbReference type="GO" id="GO:0051301">
    <property type="term" value="P:cell division"/>
    <property type="evidence" value="ECO:0007669"/>
    <property type="project" value="UniProtKB-KW"/>
</dbReference>
<keyword evidence="4 11" id="KW-0963">Cytoplasm</keyword>
<comment type="caution">
    <text evidence="14">The sequence shown here is derived from an EMBL/GenBank/DDBJ whole genome shotgun (WGS) entry which is preliminary data.</text>
</comment>
<keyword evidence="15" id="KW-1185">Reference proteome</keyword>
<dbReference type="STRING" id="336566.ABB30_00520"/>
<keyword evidence="8 11" id="KW-0238">DNA-binding</keyword>
<dbReference type="RefSeq" id="WP_057636290.1">
    <property type="nucleotide sequence ID" value="NZ_LDJM01000003.1"/>
</dbReference>
<name>A0A0R0DP74_9GAMM</name>
<dbReference type="GO" id="GO:0009037">
    <property type="term" value="F:tyrosine-based site-specific recombinase activity"/>
    <property type="evidence" value="ECO:0007669"/>
    <property type="project" value="UniProtKB-UniRule"/>
</dbReference>
<dbReference type="OrthoDB" id="9801717at2"/>
<dbReference type="PANTHER" id="PTHR30349:SF90">
    <property type="entry name" value="TYROSINE RECOMBINASE XERD"/>
    <property type="match status" value="1"/>
</dbReference>
<dbReference type="PROSITE" id="PS51900">
    <property type="entry name" value="CB"/>
    <property type="match status" value="1"/>
</dbReference>
<dbReference type="InterPro" id="IPR050090">
    <property type="entry name" value="Tyrosine_recombinase_XerCD"/>
</dbReference>
<evidence type="ECO:0000256" key="9">
    <source>
        <dbReference type="ARBA" id="ARBA00023172"/>
    </source>
</evidence>
<keyword evidence="6 11" id="KW-0159">Chromosome partition</keyword>
<dbReference type="InterPro" id="IPR004107">
    <property type="entry name" value="Integrase_SAM-like_N"/>
</dbReference>
<dbReference type="Proteomes" id="UP000050956">
    <property type="component" value="Unassembled WGS sequence"/>
</dbReference>
<feature type="domain" description="Tyr recombinase" evidence="12">
    <location>
        <begin position="135"/>
        <end position="325"/>
    </location>
</feature>
<organism evidence="14 15">
    <name type="scientific">Stenotrophomonas ginsengisoli</name>
    <dbReference type="NCBI Taxonomy" id="336566"/>
    <lineage>
        <taxon>Bacteria</taxon>
        <taxon>Pseudomonadati</taxon>
        <taxon>Pseudomonadota</taxon>
        <taxon>Gammaproteobacteria</taxon>
        <taxon>Lysobacterales</taxon>
        <taxon>Lysobacteraceae</taxon>
        <taxon>Stenotrophomonas</taxon>
    </lineage>
</organism>
<evidence type="ECO:0000256" key="7">
    <source>
        <dbReference type="ARBA" id="ARBA00022908"/>
    </source>
</evidence>
<feature type="active site" description="O-(3'-phospho-DNA)-tyrosine intermediate" evidence="11">
    <location>
        <position position="312"/>
    </location>
</feature>
<dbReference type="Pfam" id="PF00589">
    <property type="entry name" value="Phage_integrase"/>
    <property type="match status" value="1"/>
</dbReference>
<dbReference type="PANTHER" id="PTHR30349">
    <property type="entry name" value="PHAGE INTEGRASE-RELATED"/>
    <property type="match status" value="1"/>
</dbReference>
<evidence type="ECO:0000259" key="13">
    <source>
        <dbReference type="PROSITE" id="PS51900"/>
    </source>
</evidence>
<dbReference type="GO" id="GO:0003677">
    <property type="term" value="F:DNA binding"/>
    <property type="evidence" value="ECO:0007669"/>
    <property type="project" value="UniProtKB-UniRule"/>
</dbReference>
<dbReference type="InterPro" id="IPR044068">
    <property type="entry name" value="CB"/>
</dbReference>
<dbReference type="InterPro" id="IPR002104">
    <property type="entry name" value="Integrase_catalytic"/>
</dbReference>
<dbReference type="NCBIfam" id="NF001399">
    <property type="entry name" value="PRK00283.1"/>
    <property type="match status" value="1"/>
</dbReference>
<feature type="active site" evidence="11">
    <location>
        <position position="280"/>
    </location>
</feature>
<evidence type="ECO:0000256" key="6">
    <source>
        <dbReference type="ARBA" id="ARBA00022829"/>
    </source>
</evidence>
<dbReference type="GO" id="GO:0007059">
    <property type="term" value="P:chromosome segregation"/>
    <property type="evidence" value="ECO:0007669"/>
    <property type="project" value="UniProtKB-UniRule"/>
</dbReference>
<dbReference type="PATRIC" id="fig|336566.3.peg.1771"/>
<dbReference type="InterPro" id="IPR013762">
    <property type="entry name" value="Integrase-like_cat_sf"/>
</dbReference>
<feature type="active site" evidence="11">
    <location>
        <position position="199"/>
    </location>
</feature>
<dbReference type="InterPro" id="IPR011932">
    <property type="entry name" value="Recomb_XerD"/>
</dbReference>
<comment type="similarity">
    <text evidence="2 11">Belongs to the 'phage' integrase family. XerD subfamily.</text>
</comment>
<dbReference type="Pfam" id="PF02899">
    <property type="entry name" value="Phage_int_SAM_1"/>
    <property type="match status" value="1"/>
</dbReference>
<dbReference type="Gene3D" id="1.10.443.10">
    <property type="entry name" value="Intergrase catalytic core"/>
    <property type="match status" value="1"/>
</dbReference>
<comment type="subunit">
    <text evidence="11">Forms a cyclic heterotetrameric complex composed of two molecules of XerC and two molecules of XerD.</text>
</comment>
<proteinExistence type="inferred from homology"/>
<dbReference type="SUPFAM" id="SSF56349">
    <property type="entry name" value="DNA breaking-rejoining enzymes"/>
    <property type="match status" value="1"/>
</dbReference>
<feature type="active site" evidence="11">
    <location>
        <position position="303"/>
    </location>
</feature>
<evidence type="ECO:0000256" key="3">
    <source>
        <dbReference type="ARBA" id="ARBA00015810"/>
    </source>
</evidence>
<dbReference type="CDD" id="cd00798">
    <property type="entry name" value="INT_XerDC_C"/>
    <property type="match status" value="1"/>
</dbReference>
<evidence type="ECO:0000256" key="8">
    <source>
        <dbReference type="ARBA" id="ARBA00023125"/>
    </source>
</evidence>
<dbReference type="GO" id="GO:0005737">
    <property type="term" value="C:cytoplasm"/>
    <property type="evidence" value="ECO:0007669"/>
    <property type="project" value="UniProtKB-SubCell"/>
</dbReference>
<dbReference type="SUPFAM" id="SSF47823">
    <property type="entry name" value="lambda integrase-like, N-terminal domain"/>
    <property type="match status" value="1"/>
</dbReference>
<keyword evidence="10 11" id="KW-0131">Cell cycle</keyword>
<feature type="active site" evidence="11">
    <location>
        <position position="277"/>
    </location>
</feature>
<accession>A0A0R0DP74</accession>
<evidence type="ECO:0000256" key="2">
    <source>
        <dbReference type="ARBA" id="ARBA00010450"/>
    </source>
</evidence>
<feature type="domain" description="Core-binding (CB)" evidence="13">
    <location>
        <begin position="29"/>
        <end position="114"/>
    </location>
</feature>
<dbReference type="GO" id="GO:0006313">
    <property type="term" value="P:DNA transposition"/>
    <property type="evidence" value="ECO:0007669"/>
    <property type="project" value="UniProtKB-UniRule"/>
</dbReference>
<dbReference type="InterPro" id="IPR011010">
    <property type="entry name" value="DNA_brk_join_enz"/>
</dbReference>
<keyword evidence="5 11" id="KW-0132">Cell division</keyword>
<dbReference type="AlphaFoldDB" id="A0A0R0DP74"/>
<gene>
    <name evidence="11" type="primary">xerD</name>
    <name evidence="14" type="ORF">ABB30_00520</name>
</gene>
<evidence type="ECO:0000259" key="12">
    <source>
        <dbReference type="PROSITE" id="PS51898"/>
    </source>
</evidence>
<dbReference type="PROSITE" id="PS51898">
    <property type="entry name" value="TYR_RECOMBINASE"/>
    <property type="match status" value="1"/>
</dbReference>
<keyword evidence="9 11" id="KW-0233">DNA recombination</keyword>
<dbReference type="HAMAP" id="MF_01807">
    <property type="entry name" value="Recomb_XerD"/>
    <property type="match status" value="1"/>
</dbReference>
<dbReference type="HAMAP" id="MF_01808">
    <property type="entry name" value="Recomb_XerC_XerD"/>
    <property type="match status" value="1"/>
</dbReference>
<dbReference type="Gene3D" id="1.10.150.130">
    <property type="match status" value="1"/>
</dbReference>
<comment type="function">
    <text evidence="11">Site-specific tyrosine recombinase, which acts by catalyzing the cutting and rejoining of the recombining DNA molecules. The XerC-XerD complex is essential to convert dimers of the bacterial chromosome into monomers to permit their segregation at cell division. It also contributes to the segregational stability of plasmids.</text>
</comment>
<evidence type="ECO:0000256" key="1">
    <source>
        <dbReference type="ARBA" id="ARBA00004496"/>
    </source>
</evidence>
<dbReference type="NCBIfam" id="TIGR02225">
    <property type="entry name" value="recomb_XerD"/>
    <property type="match status" value="1"/>
</dbReference>
<evidence type="ECO:0000313" key="14">
    <source>
        <dbReference type="EMBL" id="KRG79464.1"/>
    </source>
</evidence>
<evidence type="ECO:0000256" key="5">
    <source>
        <dbReference type="ARBA" id="ARBA00022618"/>
    </source>
</evidence>
<reference evidence="14 15" key="1">
    <citation type="submission" date="2015-05" db="EMBL/GenBank/DDBJ databases">
        <title>Genome sequencing and analysis of members of genus Stenotrophomonas.</title>
        <authorList>
            <person name="Patil P.P."/>
            <person name="Midha S."/>
            <person name="Patil P.B."/>
        </authorList>
    </citation>
    <scope>NUCLEOTIDE SEQUENCE [LARGE SCALE GENOMIC DNA]</scope>
    <source>
        <strain evidence="14 15">DSM 24757</strain>
    </source>
</reference>
<feature type="active site" evidence="11">
    <location>
        <position position="175"/>
    </location>
</feature>
<evidence type="ECO:0000313" key="15">
    <source>
        <dbReference type="Proteomes" id="UP000050956"/>
    </source>
</evidence>
<evidence type="ECO:0000256" key="11">
    <source>
        <dbReference type="HAMAP-Rule" id="MF_01807"/>
    </source>
</evidence>
<protein>
    <recommendedName>
        <fullName evidence="3 11">Tyrosine recombinase XerD</fullName>
    </recommendedName>
</protein>
<dbReference type="EMBL" id="LDJM01000003">
    <property type="protein sequence ID" value="KRG79464.1"/>
    <property type="molecule type" value="Genomic_DNA"/>
</dbReference>
<keyword evidence="7 11" id="KW-0229">DNA integration</keyword>
<sequence length="331" mass="36444">MNTVADHQDVARTPAQRRQLMLALPELGPADGQAIAAFLDAVWAEQGLARASLDSYRRDLEGLARWRNGADGGLTRLQRDGVLAYLGWRSQHGWSPRSTARLLSALRQFFARLVRQGLRSDDPTALLESPRRGRSLPRAVGEGQVADLLAAPQVATAEGLRDRAMLELMYAAGLRVSELVGLPATGLNLRQGVLRVTGKGSRERLVPLGAESLYWLERYLQQGRPQLAAGQAVAAGNGNVPLFITTQRQPLSRQAYWGLVKRYAALAGINPERISPHSLRHSFATHLLNHGADLRALQMLLGHSSLSTTQIYTLVAREHLKHLHRQHHPRG</sequence>
<dbReference type="InterPro" id="IPR023009">
    <property type="entry name" value="Tyrosine_recombinase_XerC/XerD"/>
</dbReference>
<comment type="subcellular location">
    <subcellularLocation>
        <location evidence="1 11">Cytoplasm</location>
    </subcellularLocation>
</comment>
<evidence type="ECO:0000256" key="4">
    <source>
        <dbReference type="ARBA" id="ARBA00022490"/>
    </source>
</evidence>
<dbReference type="InterPro" id="IPR010998">
    <property type="entry name" value="Integrase_recombinase_N"/>
</dbReference>